<dbReference type="Proteomes" id="UP000841146">
    <property type="component" value="Unassembled WGS sequence"/>
</dbReference>
<dbReference type="Proteomes" id="UP000528151">
    <property type="component" value="Unassembled WGS sequence"/>
</dbReference>
<evidence type="ECO:0000313" key="75">
    <source>
        <dbReference type="Proteomes" id="UP000478704"/>
    </source>
</evidence>
<keyword evidence="1" id="KW-0812">Transmembrane</keyword>
<dbReference type="Proteomes" id="UP000364988">
    <property type="component" value="Unassembled WGS sequence"/>
</dbReference>
<protein>
    <submittedName>
        <fullName evidence="14">DUF3267 domain-containing protein</fullName>
    </submittedName>
</protein>
<evidence type="ECO:0000313" key="24">
    <source>
        <dbReference type="EMBL" id="EAG9519364.1"/>
    </source>
</evidence>
<dbReference type="EMBL" id="AABAYG010000002">
    <property type="protein sequence ID" value="EAG2244876.1"/>
    <property type="molecule type" value="Genomic_DNA"/>
</dbReference>
<dbReference type="Proteomes" id="UP000852906">
    <property type="component" value="Unassembled WGS sequence"/>
</dbReference>
<dbReference type="EMBL" id="AABGUK010000002">
    <property type="protein sequence ID" value="EAH4241886.1"/>
    <property type="molecule type" value="Genomic_DNA"/>
</dbReference>
<evidence type="ECO:0000313" key="85">
    <source>
        <dbReference type="Proteomes" id="UP000546397"/>
    </source>
</evidence>
<evidence type="ECO:0000313" key="84">
    <source>
        <dbReference type="Proteomes" id="UP000544530"/>
    </source>
</evidence>
<dbReference type="InterPro" id="IPR021683">
    <property type="entry name" value="DUF3267"/>
</dbReference>
<proteinExistence type="predicted"/>
<evidence type="ECO:0000313" key="3">
    <source>
        <dbReference type="EMBL" id="EAC5551683.1"/>
    </source>
</evidence>
<dbReference type="EMBL" id="AAAJWF010000002">
    <property type="protein sequence ID" value="EAC7479915.1"/>
    <property type="molecule type" value="Genomic_DNA"/>
</dbReference>
<evidence type="ECO:0000313" key="54">
    <source>
        <dbReference type="Proteomes" id="UP000344343"/>
    </source>
</evidence>
<dbReference type="EMBL" id="DAAJCS010000008">
    <property type="protein sequence ID" value="HAC0013592.1"/>
    <property type="molecule type" value="Genomic_DNA"/>
</dbReference>
<dbReference type="Proteomes" id="UP000331186">
    <property type="component" value="Unassembled WGS sequence"/>
</dbReference>
<dbReference type="Proteomes" id="UP000527632">
    <property type="component" value="Unassembled WGS sequence"/>
</dbReference>
<evidence type="ECO:0000313" key="15">
    <source>
        <dbReference type="EMBL" id="EAG1894607.1"/>
    </source>
</evidence>
<evidence type="ECO:0000313" key="20">
    <source>
        <dbReference type="EMBL" id="EAG4462911.1"/>
    </source>
</evidence>
<dbReference type="Proteomes" id="UP000365297">
    <property type="component" value="Unassembled WGS sequence"/>
</dbReference>
<evidence type="ECO:0000313" key="62">
    <source>
        <dbReference type="Proteomes" id="UP000376505"/>
    </source>
</evidence>
<evidence type="ECO:0000313" key="86">
    <source>
        <dbReference type="Proteomes" id="UP000548278"/>
    </source>
</evidence>
<dbReference type="EMBL" id="AAASLB010000004">
    <property type="protein sequence ID" value="EAE4942049.1"/>
    <property type="molecule type" value="Genomic_DNA"/>
</dbReference>
<dbReference type="EMBL" id="DAAIJL010000009">
    <property type="protein sequence ID" value="HAB8557781.1"/>
    <property type="molecule type" value="Genomic_DNA"/>
</dbReference>
<dbReference type="Pfam" id="PF11667">
    <property type="entry name" value="DUF3267"/>
    <property type="match status" value="1"/>
</dbReference>
<feature type="transmembrane region" description="Helical" evidence="1">
    <location>
        <begin position="18"/>
        <end position="40"/>
    </location>
</feature>
<evidence type="ECO:0000313" key="81">
    <source>
        <dbReference type="Proteomes" id="UP000530452"/>
    </source>
</evidence>
<dbReference type="Proteomes" id="UP000393182">
    <property type="component" value="Unassembled WGS sequence"/>
</dbReference>
<dbReference type="Proteomes" id="UP000548278">
    <property type="component" value="Unassembled WGS sequence"/>
</dbReference>
<evidence type="ECO:0000313" key="63">
    <source>
        <dbReference type="Proteomes" id="UP000379076"/>
    </source>
</evidence>
<dbReference type="Proteomes" id="UP000427828">
    <property type="component" value="Unassembled WGS sequence"/>
</dbReference>
<dbReference type="Proteomes" id="UP000467536">
    <property type="component" value="Unassembled WGS sequence"/>
</dbReference>
<evidence type="ECO:0000313" key="77">
    <source>
        <dbReference type="Proteomes" id="UP000522199"/>
    </source>
</evidence>
<dbReference type="Proteomes" id="UP000376505">
    <property type="component" value="Unassembled WGS sequence"/>
</dbReference>
<evidence type="ECO:0000313" key="79">
    <source>
        <dbReference type="Proteomes" id="UP000527632"/>
    </source>
</evidence>
<evidence type="ECO:0000313" key="51">
    <source>
        <dbReference type="Proteomes" id="UP000336166"/>
    </source>
</evidence>
<reference evidence="48 49" key="2">
    <citation type="journal article" date="2018" name="BMC Genomics">
        <title>Genes significantly associated with lineage II food isolates of Listeria monocytogenes.</title>
        <authorList>
            <person name="Pirone-Davies C."/>
            <person name="Chen Y."/>
            <person name="Pightling A."/>
            <person name="Ryan G."/>
            <person name="Wang Y."/>
            <person name="Yao K."/>
            <person name="Hoffmann M."/>
            <person name="Allard M.W."/>
        </authorList>
    </citation>
    <scope>NUCLEOTIDE SEQUENCE [LARGE SCALE GENOMIC DNA]</scope>
    <source>
        <strain evidence="48 49">PNUSAL000550</strain>
    </source>
</reference>
<dbReference type="EMBL" id="AALEDS010000005">
    <property type="protein sequence ID" value="ECY6544214.1"/>
    <property type="molecule type" value="Genomic_DNA"/>
</dbReference>
<dbReference type="Proteomes" id="UP000389283">
    <property type="component" value="Unassembled WGS sequence"/>
</dbReference>
<evidence type="ECO:0000313" key="37">
    <source>
        <dbReference type="EMBL" id="EDP8515157.1"/>
    </source>
</evidence>
<dbReference type="EMBL" id="JACAVN010000008">
    <property type="protein sequence ID" value="NYA02526.1"/>
    <property type="molecule type" value="Genomic_DNA"/>
</dbReference>
<dbReference type="Proteomes" id="UP000840039">
    <property type="component" value="Unassembled WGS sequence"/>
</dbReference>
<evidence type="ECO:0000313" key="16">
    <source>
        <dbReference type="EMBL" id="EAG2087220.1"/>
    </source>
</evidence>
<dbReference type="EMBL" id="AAAMZD010000004">
    <property type="protein sequence ID" value="EAD3793113.1"/>
    <property type="molecule type" value="Genomic_DNA"/>
</dbReference>
<dbReference type="Proteomes" id="UP000481141">
    <property type="component" value="Unassembled WGS sequence"/>
</dbReference>
<evidence type="ECO:0000313" key="35">
    <source>
        <dbReference type="EMBL" id="EDN9837030.1"/>
    </source>
</evidence>
<evidence type="ECO:0000313" key="67">
    <source>
        <dbReference type="Proteomes" id="UP000403352"/>
    </source>
</evidence>
<evidence type="ECO:0000313" key="48">
    <source>
        <dbReference type="EMBL" id="RKA07591.1"/>
    </source>
</evidence>
<dbReference type="Proteomes" id="UP000272537">
    <property type="component" value="Unassembled WGS sequence"/>
</dbReference>
<reference evidence="13 65" key="7">
    <citation type="submission" date="2019-03" db="EMBL/GenBank/DDBJ databases">
        <authorList>
            <person name="Ashton P.M."/>
            <person name="Dallman T."/>
            <person name="Nair S."/>
            <person name="De Pinna E."/>
            <person name="Peters T."/>
            <person name="Grant K."/>
        </authorList>
    </citation>
    <scope>NUCLEOTIDE SEQUENCE [LARGE SCALE GENOMIC DNA]</scope>
    <source>
        <strain evidence="25 82">282333</strain>
        <strain evidence="26 81">282352</strain>
        <strain evidence="24 85">289003</strain>
        <strain evidence="36 73">788324</strain>
        <strain evidence="13">RL15000286</strain>
    </source>
</reference>
<dbReference type="EMBL" id="AABDGJ010000008">
    <property type="protein sequence ID" value="EAG6991162.1"/>
    <property type="molecule type" value="Genomic_DNA"/>
</dbReference>
<evidence type="ECO:0000313" key="61">
    <source>
        <dbReference type="Proteomes" id="UP000368512"/>
    </source>
</evidence>
<dbReference type="EMBL" id="AACJYH010000008">
    <property type="protein sequence ID" value="EAK8898223.1"/>
    <property type="molecule type" value="Genomic_DNA"/>
</dbReference>
<dbReference type="EMBL" id="DAAIHR010000008">
    <property type="protein sequence ID" value="HAB8398711.1"/>
    <property type="molecule type" value="Genomic_DNA"/>
</dbReference>
<dbReference type="Proteomes" id="UP000398321">
    <property type="component" value="Unassembled WGS sequence"/>
</dbReference>
<dbReference type="KEGG" id="lmok:CQ02_11510"/>
<reference evidence="47 92" key="1">
    <citation type="submission" date="2016-09" db="EMBL/GenBank/DDBJ databases">
        <title>100K Listeria isolates.</title>
        <authorList>
            <person name="Chen P."/>
            <person name="Weimer B.C."/>
            <person name="Kong N."/>
            <person name="Huang B."/>
        </authorList>
    </citation>
    <scope>NUCLEOTIDE SEQUENCE [LARGE SCALE GENOMIC DNA]</scope>
    <source>
        <strain evidence="47 92">BCW_2383</strain>
    </source>
</reference>
<evidence type="ECO:0000313" key="12">
    <source>
        <dbReference type="EMBL" id="EAE2353737.1"/>
    </source>
</evidence>
<dbReference type="EMBL" id="AABAWE010000003">
    <property type="protein sequence ID" value="EAG2087220.1"/>
    <property type="molecule type" value="Genomic_DNA"/>
</dbReference>
<dbReference type="Proteomes" id="UP000368512">
    <property type="component" value="Unassembled WGS sequence"/>
</dbReference>
<evidence type="ECO:0000313" key="72">
    <source>
        <dbReference type="Proteomes" id="UP000467347"/>
    </source>
</evidence>
<dbReference type="EMBL" id="AANCRK010000004">
    <property type="protein sequence ID" value="EDN7715481.1"/>
    <property type="molecule type" value="Genomic_DNA"/>
</dbReference>
<evidence type="ECO:0000313" key="30">
    <source>
        <dbReference type="EMBL" id="ECB9514039.1"/>
    </source>
</evidence>
<dbReference type="Proteomes" id="UP000478704">
    <property type="component" value="Unassembled WGS sequence"/>
</dbReference>
<dbReference type="EMBL" id="DAAJFY010000008">
    <property type="protein sequence ID" value="HAC0276052.1"/>
    <property type="molecule type" value="Genomic_DNA"/>
</dbReference>
<organism evidence="14 58">
    <name type="scientific">Listeria monocytogenes</name>
    <dbReference type="NCBI Taxonomy" id="1639"/>
    <lineage>
        <taxon>Bacteria</taxon>
        <taxon>Bacillati</taxon>
        <taxon>Bacillota</taxon>
        <taxon>Bacilli</taxon>
        <taxon>Bacillales</taxon>
        <taxon>Listeriaceae</taxon>
        <taxon>Listeria</taxon>
    </lineage>
</organism>
<evidence type="ECO:0000313" key="42">
    <source>
        <dbReference type="EMBL" id="HAC0276052.1"/>
    </source>
</evidence>
<dbReference type="EMBL" id="AAHZFN010000009">
    <property type="protein sequence ID" value="ECB9473629.1"/>
    <property type="molecule type" value="Genomic_DNA"/>
</dbReference>
<dbReference type="Proteomes" id="UP000540117">
    <property type="component" value="Unassembled WGS sequence"/>
</dbReference>
<evidence type="ECO:0000313" key="9">
    <source>
        <dbReference type="EMBL" id="EAD5774320.1"/>
    </source>
</evidence>
<dbReference type="EMBL" id="AAAREG010000003">
    <property type="protein sequence ID" value="EAE2353737.1"/>
    <property type="molecule type" value="Genomic_DNA"/>
</dbReference>
<accession>A0A0B8R0M2</accession>
<keyword evidence="1" id="KW-0472">Membrane</keyword>
<reference evidence="52 55" key="5">
    <citation type="submission" date="2018-06" db="EMBL/GenBank/DDBJ databases">
        <authorList>
            <consortium name="GenomeTrakr: Next Generation Sequencing Network for Food Pathogen Tracability"/>
        </authorList>
    </citation>
    <scope>NUCLEOTIDE SEQUENCE [LARGE SCALE GENOMIC DNA]</scope>
    <source>
        <strain evidence="5 61">CFSAN008042</strain>
        <strain evidence="20 80">CFSAN063727</strain>
        <strain evidence="34 70">CFSAN102901</strain>
        <strain evidence="11 63">FDA00006494</strain>
        <strain evidence="3 60">FDA00007096</strain>
        <strain evidence="7 67">FDA00008584</strain>
        <strain evidence="17">FDA00011243</strain>
        <strain evidence="4 50">FDA00013332</strain>
        <strain evidence="10 54">FDA00013853</strain>
        <strain evidence="29 68">FDA00014336</strain>
        <strain evidence="31 64">FDA00014370</strain>
        <strain evidence="30 66">FDA00014392</strain>
        <strain evidence="37">FDA00015054</strain>
        <strain evidence="19 83">FDA1005580-S054-001</strain>
        <strain evidence="75">FDA1090798-S029-001</strain>
        <strain evidence="76">FDA956581-098-004</strain>
        <strain evidence="18 78">FDA960927-006-004</strain>
        <strain evidence="21 87">FLAG-38921</strain>
        <strain evidence="32 69">FLAG-51482A</strain>
        <strain evidence="16 52">FLAG-54356</strain>
        <strain evidence="9 62">FSIS31901579</strain>
        <strain evidence="27 79">LS1344</strain>
        <strain evidence="35 72">OSF101448</strain>
        <strain evidence="8 55">VA-WGS-00405</strain>
    </source>
</reference>
<dbReference type="EMBL" id="QXLS01000004">
    <property type="protein sequence ID" value="RKA07591.1"/>
    <property type="molecule type" value="Genomic_DNA"/>
</dbReference>
<dbReference type="EMBL" id="AABBAW010000004">
    <property type="protein sequence ID" value="EAG2515378.1"/>
    <property type="molecule type" value="Genomic_DNA"/>
</dbReference>
<dbReference type="Proteomes" id="UP000522199">
    <property type="component" value="Unassembled WGS sequence"/>
</dbReference>
<evidence type="ECO:0000313" key="19">
    <source>
        <dbReference type="EMBL" id="EAG4331206.1"/>
    </source>
</evidence>
<evidence type="ECO:0000313" key="2">
    <source>
        <dbReference type="EMBL" id="EAC4552455.1"/>
    </source>
</evidence>
<dbReference type="EMBL" id="AAALRN010000004">
    <property type="protein sequence ID" value="EAD1185415.1"/>
    <property type="molecule type" value="Genomic_DNA"/>
</dbReference>
<dbReference type="EMBL" id="AANDSR010000006">
    <property type="protein sequence ID" value="EDN9837030.1"/>
    <property type="molecule type" value="Genomic_DNA"/>
</dbReference>
<dbReference type="Proteomes" id="UP000337746">
    <property type="component" value="Unassembled WGS sequence"/>
</dbReference>
<dbReference type="EMBL" id="AAANYR010000002">
    <property type="protein sequence ID" value="EAD5785986.1"/>
    <property type="molecule type" value="Genomic_DNA"/>
</dbReference>
<evidence type="ECO:0000313" key="7">
    <source>
        <dbReference type="EMBL" id="EAD1185415.1"/>
    </source>
</evidence>
<evidence type="ECO:0000313" key="78">
    <source>
        <dbReference type="Proteomes" id="UP000525850"/>
    </source>
</evidence>
<dbReference type="EMBL" id="AABGHY010000004">
    <property type="protein sequence ID" value="EAH3294132.1"/>
    <property type="molecule type" value="Genomic_DNA"/>
</dbReference>
<dbReference type="Proteomes" id="UP000354255">
    <property type="component" value="Unassembled WGS sequence"/>
</dbReference>
<evidence type="ECO:0000313" key="10">
    <source>
        <dbReference type="EMBL" id="EAD5785986.1"/>
    </source>
</evidence>
<dbReference type="EMBL" id="DABJAN010000002">
    <property type="protein sequence ID" value="HAJ9592805.1"/>
    <property type="molecule type" value="Genomic_DNA"/>
</dbReference>
<evidence type="ECO:0000313" key="69">
    <source>
        <dbReference type="Proteomes" id="UP000427828"/>
    </source>
</evidence>
<evidence type="ECO:0000313" key="70">
    <source>
        <dbReference type="Proteomes" id="UP000455569"/>
    </source>
</evidence>
<evidence type="ECO:0000313" key="44">
    <source>
        <dbReference type="EMBL" id="HAJ9592805.1"/>
    </source>
</evidence>
<dbReference type="EMBL" id="AALAQH010000004">
    <property type="protein sequence ID" value="ECX6924841.1"/>
    <property type="molecule type" value="Genomic_DNA"/>
</dbReference>
<dbReference type="Proteomes" id="UP000533021">
    <property type="component" value="Unassembled WGS sequence"/>
</dbReference>
<evidence type="ECO:0000313" key="29">
    <source>
        <dbReference type="EMBL" id="ECB9473629.1"/>
    </source>
</evidence>
<evidence type="ECO:0000313" key="59">
    <source>
        <dbReference type="Proteomes" id="UP000364988"/>
    </source>
</evidence>
<dbReference type="EMBL" id="AABBYJ010000004">
    <property type="protein sequence ID" value="EAG4331206.1"/>
    <property type="molecule type" value="Genomic_DNA"/>
</dbReference>
<dbReference type="EMBL" id="AANPAU010000010">
    <property type="protein sequence ID" value="EDP8515157.1"/>
    <property type="molecule type" value="Genomic_DNA"/>
</dbReference>
<dbReference type="Proteomes" id="UP000843775">
    <property type="component" value="Unassembled WGS sequence"/>
</dbReference>
<dbReference type="EMBL" id="AABFVG010000004">
    <property type="protein sequence ID" value="EAH2281935.1"/>
    <property type="molecule type" value="Genomic_DNA"/>
</dbReference>
<evidence type="ECO:0000313" key="36">
    <source>
        <dbReference type="EMBL" id="EDO0985846.1"/>
    </source>
</evidence>
<evidence type="ECO:0000313" key="71">
    <source>
        <dbReference type="Proteomes" id="UP000460224"/>
    </source>
</evidence>
<dbReference type="Proteomes" id="UP000403352">
    <property type="component" value="Unassembled WGS sequence"/>
</dbReference>
<dbReference type="RefSeq" id="WP_003727836.1">
    <property type="nucleotide sequence ID" value="NC_021824.1"/>
</dbReference>
<keyword evidence="1" id="KW-1133">Transmembrane helix</keyword>
<dbReference type="EMBL" id="AAANYN010000010">
    <property type="protein sequence ID" value="EAD5774320.1"/>
    <property type="molecule type" value="Genomic_DNA"/>
</dbReference>
<evidence type="ECO:0000313" key="68">
    <source>
        <dbReference type="Proteomes" id="UP000423131"/>
    </source>
</evidence>
<dbReference type="EMBL" id="AAAJKI010000018">
    <property type="protein sequence ID" value="EAC6548430.1"/>
    <property type="molecule type" value="Genomic_DNA"/>
</dbReference>
<dbReference type="Proteomes" id="UP000336166">
    <property type="component" value="Unassembled WGS sequence"/>
</dbReference>
<dbReference type="EMBL" id="AAAKQF010000006">
    <property type="protein sequence ID" value="EAC9040560.1"/>
    <property type="molecule type" value="Genomic_DNA"/>
</dbReference>
<evidence type="ECO:0000313" key="32">
    <source>
        <dbReference type="EMBL" id="ECX6924841.1"/>
    </source>
</evidence>
<evidence type="ECO:0000313" key="43">
    <source>
        <dbReference type="EMBL" id="HAC1755283.1"/>
    </source>
</evidence>
<evidence type="ECO:0000313" key="64">
    <source>
        <dbReference type="Proteomes" id="UP000389283"/>
    </source>
</evidence>
<dbReference type="EMBL" id="AAAIKW010000004">
    <property type="protein sequence ID" value="EAC4552455.1"/>
    <property type="molecule type" value="Genomic_DNA"/>
</dbReference>
<evidence type="ECO:0000313" key="31">
    <source>
        <dbReference type="EMBL" id="ECC1556693.1"/>
    </source>
</evidence>
<dbReference type="EMBL" id="DAAEEB010000001">
    <property type="protein sequence ID" value="HAA8051985.1"/>
    <property type="molecule type" value="Genomic_DNA"/>
</dbReference>
<evidence type="ECO:0000313" key="92">
    <source>
        <dbReference type="Proteomes" id="UP000852906"/>
    </source>
</evidence>
<evidence type="ECO:0000313" key="27">
    <source>
        <dbReference type="EMBL" id="EAH4241886.1"/>
    </source>
</evidence>
<dbReference type="Proteomes" id="UP000358545">
    <property type="component" value="Unassembled WGS sequence"/>
</dbReference>
<dbReference type="Proteomes" id="UP000842809">
    <property type="component" value="Unassembled WGS sequence"/>
</dbReference>
<evidence type="ECO:0000313" key="13">
    <source>
        <dbReference type="EMBL" id="EAE4942049.1"/>
    </source>
</evidence>
<evidence type="ECO:0000313" key="83">
    <source>
        <dbReference type="Proteomes" id="UP000540117"/>
    </source>
</evidence>
<dbReference type="Proteomes" id="UP000344343">
    <property type="component" value="Unassembled WGS sequence"/>
</dbReference>
<dbReference type="Proteomes" id="UP000544530">
    <property type="component" value="Unassembled WGS sequence"/>
</dbReference>
<feature type="transmembrane region" description="Helical" evidence="1">
    <location>
        <begin position="133"/>
        <end position="152"/>
    </location>
</feature>
<evidence type="ECO:0000313" key="45">
    <source>
        <dbReference type="EMBL" id="KAA9450559.1"/>
    </source>
</evidence>
<evidence type="ECO:0000313" key="53">
    <source>
        <dbReference type="Proteomes" id="UP000339309"/>
    </source>
</evidence>
<dbReference type="EMBL" id="AANEHK010000005">
    <property type="protein sequence ID" value="EDO0985846.1"/>
    <property type="molecule type" value="Genomic_DNA"/>
</dbReference>
<dbReference type="OMA" id="NCWKTIN"/>
<dbReference type="EMBL" id="AABAGT010000013">
    <property type="protein sequence ID" value="EAG0867555.1"/>
    <property type="molecule type" value="Genomic_DNA"/>
</dbReference>
<name>A0A0B8R0M2_LISMN</name>
<gene>
    <name evidence="14" type="ORF">A8L61_09660</name>
    <name evidence="22" type="ORF">AB917_11255</name>
    <name evidence="2" type="ORF">ABZ57_08170</name>
    <name evidence="47" type="ORF">AJL21_07460</name>
    <name evidence="11" type="ORF">ART25_03525</name>
    <name evidence="3" type="ORF">ARY78_14720</name>
    <name evidence="18" type="ORF">B1N52_09425</name>
    <name evidence="17" type="ORF">B1S26_05600</name>
    <name evidence="15" type="ORF">BB997_13470</name>
    <name evidence="32" type="ORF">BCZ19_09210</name>
    <name evidence="16" type="ORF">BCZ21_08115</name>
    <name evidence="20" type="ORF">CA369_11475</name>
    <name evidence="19" type="ORF">CAV64_08085</name>
    <name evidence="23" type="ORF">CW845_02175</name>
    <name evidence="25" type="ORF">D4920_07615</name>
    <name evidence="24" type="ORF">D4B11_06245</name>
    <name evidence="26" type="ORF">D5N24_06960</name>
    <name evidence="28" type="ORF">D7104_11015</name>
    <name evidence="45" type="ORF">DCK61_07530</name>
    <name evidence="21" type="ORF">DCT16_09785</name>
    <name evidence="5" type="ORF">DQ70_04375</name>
    <name evidence="4" type="ORF">DU018_08640</name>
    <name evidence="48" type="ORF">DYZ80_01960</name>
    <name evidence="13" type="ORF">E1W56_08385</name>
    <name evidence="27" type="ORF">E5F58_07685</name>
    <name evidence="10" type="ORF">EX365_05345</name>
    <name evidence="9" type="ORF">EXZ73_08475</name>
    <name evidence="33" type="ORF">F6436_07730</name>
    <name evidence="30" type="ORF">FLQ97_09835</name>
    <name evidence="29" type="ORF">FLR03_08090</name>
    <name evidence="31" type="ORF">FNX40_07705</name>
    <name evidence="36" type="ORF">FV747_07565</name>
    <name evidence="37" type="ORF">G3O21_002610</name>
    <name evidence="38" type="ORF">GHH22_02280</name>
    <name evidence="43" type="ORF">GI949_09930</name>
    <name evidence="35" type="ORF">GJW51_10205</name>
    <name evidence="34" type="ORF">GQG13_10130</name>
    <name evidence="39" type="ORF">GYR60_09305</name>
    <name evidence="40" type="ORF">GYS09_10855</name>
    <name evidence="41" type="ORF">GYX23_11385</name>
    <name evidence="42" type="ORF">GYY14_11840</name>
    <name evidence="44" type="ORF">HQN34_000997</name>
    <name evidence="46" type="ORF">HZJ64_11810</name>
    <name evidence="6" type="ORF">KV70_10115</name>
    <name evidence="7" type="ORF">QD52_10065</name>
    <name evidence="8" type="ORF">UI29_10085</name>
    <name evidence="12" type="ORF">Y261_05170</name>
</gene>
<feature type="transmembrane region" description="Helical" evidence="1">
    <location>
        <begin position="52"/>
        <end position="73"/>
    </location>
</feature>
<evidence type="ECO:0000313" key="57">
    <source>
        <dbReference type="Proteomes" id="UP000354255"/>
    </source>
</evidence>
<dbReference type="EMBL" id="AAAIXK010000009">
    <property type="protein sequence ID" value="EAC5551683.1"/>
    <property type="molecule type" value="Genomic_DNA"/>
</dbReference>
<dbReference type="EMBL" id="AABCVX010000004">
    <property type="protein sequence ID" value="EAG6169673.1"/>
    <property type="molecule type" value="Genomic_DNA"/>
</dbReference>
<evidence type="ECO:0000313" key="80">
    <source>
        <dbReference type="Proteomes" id="UP000528151"/>
    </source>
</evidence>
<evidence type="ECO:0000313" key="91">
    <source>
        <dbReference type="Proteomes" id="UP000844415"/>
    </source>
</evidence>
<evidence type="ECO:0000313" key="47">
    <source>
        <dbReference type="EMBL" id="OET50025.1"/>
    </source>
</evidence>
<evidence type="ECO:0000313" key="50">
    <source>
        <dbReference type="Proteomes" id="UP000331186"/>
    </source>
</evidence>
<dbReference type="EMBL" id="AABEKY010000001">
    <property type="protein sequence ID" value="EAG9386299.1"/>
    <property type="molecule type" value="Genomic_DNA"/>
</dbReference>
<evidence type="ECO:0000313" key="46">
    <source>
        <dbReference type="EMBL" id="NYA02526.1"/>
    </source>
</evidence>
<evidence type="ECO:0000313" key="88">
    <source>
        <dbReference type="Proteomes" id="UP000840197"/>
    </source>
</evidence>
<dbReference type="Proteomes" id="UP000530452">
    <property type="component" value="Unassembled WGS sequence"/>
</dbReference>
<evidence type="ECO:0000313" key="82">
    <source>
        <dbReference type="Proteomes" id="UP000533021"/>
    </source>
</evidence>
<dbReference type="Proteomes" id="UP000379076">
    <property type="component" value="Unassembled WGS sequence"/>
</dbReference>
<evidence type="ECO:0000313" key="87">
    <source>
        <dbReference type="Proteomes" id="UP000566721"/>
    </source>
</evidence>
<evidence type="ECO:0000313" key="60">
    <source>
        <dbReference type="Proteomes" id="UP000365297"/>
    </source>
</evidence>
<evidence type="ECO:0000313" key="39">
    <source>
        <dbReference type="EMBL" id="HAB8398711.1"/>
    </source>
</evidence>
<dbReference type="Proteomes" id="UP000844415">
    <property type="component" value="Unassembled WGS sequence"/>
</dbReference>
<reference evidence="33 59" key="8">
    <citation type="submission" date="2019-09" db="EMBL/GenBank/DDBJ databases">
        <authorList>
            <consortium name="GenomeTrakr network: Whole genome sequencing for foodborne pathogen traceback"/>
        </authorList>
    </citation>
    <scope>NUCLEOTIDE SEQUENCE [LARGE SCALE GENOMIC DNA]</scope>
    <source>
        <strain evidence="22 86">CFSAN004300</strain>
        <strain evidence="23 77">CFSAN072474</strain>
        <strain evidence="33 59">FLAG-55987</strain>
    </source>
</reference>
<dbReference type="Proteomes" id="UP000467347">
    <property type="component" value="Unassembled WGS sequence"/>
</dbReference>
<evidence type="ECO:0000313" key="89">
    <source>
        <dbReference type="Proteomes" id="UP000841146"/>
    </source>
</evidence>
<dbReference type="AlphaFoldDB" id="A0A0B8R0M2"/>
<evidence type="ECO:0000313" key="49">
    <source>
        <dbReference type="Proteomes" id="UP000272537"/>
    </source>
</evidence>
<dbReference type="Proteomes" id="UP000455569">
    <property type="component" value="Unassembled WGS sequence"/>
</dbReference>
<evidence type="ECO:0000313" key="26">
    <source>
        <dbReference type="EMBL" id="EAH3294132.1"/>
    </source>
</evidence>
<evidence type="ECO:0000313" key="6">
    <source>
        <dbReference type="EMBL" id="EAC9040560.1"/>
    </source>
</evidence>
<evidence type="ECO:0000313" key="5">
    <source>
        <dbReference type="EMBL" id="EAC7479915.1"/>
    </source>
</evidence>
<dbReference type="Proteomes" id="UP000345329">
    <property type="component" value="Unassembled WGS sequence"/>
</dbReference>
<evidence type="ECO:0000256" key="1">
    <source>
        <dbReference type="SAM" id="Phobius"/>
    </source>
</evidence>
<dbReference type="Proteomes" id="UP000423131">
    <property type="component" value="Unassembled WGS sequence"/>
</dbReference>
<reference evidence="88 89" key="3">
    <citation type="journal article" date="2018" name="Genome Biol.">
        <title>SKESA: strategic k-mer extension for scrupulous assemblies.</title>
        <authorList>
            <person name="Souvorov A."/>
            <person name="Agarwala R."/>
            <person name="Lipman D.J."/>
        </authorList>
    </citation>
    <scope>NUCLEOTIDE SEQUENCE [LARGE SCALE GENOMIC DNA]</scope>
    <source>
        <strain evidence="38">09CEB371LM</strain>
        <strain evidence="44">2017-325981-023-01</strain>
        <strain evidence="40 91">CFIAFB20100120</strain>
        <strain evidence="39 88">CFIAFB20130012</strain>
        <strain evidence="42">CFIAFB20170037</strain>
        <strain evidence="41 89">CFIAFB20170045</strain>
        <strain evidence="43 90">DMG1500109</strain>
    </source>
</reference>
<evidence type="ECO:0000313" key="22">
    <source>
        <dbReference type="EMBL" id="EAG6991162.1"/>
    </source>
</evidence>
<evidence type="ECO:0000313" key="76">
    <source>
        <dbReference type="Proteomes" id="UP000481141"/>
    </source>
</evidence>
<dbReference type="EMBL" id="DAAJZA010000006">
    <property type="protein sequence ID" value="HAC1755283.1"/>
    <property type="molecule type" value="Genomic_DNA"/>
</dbReference>
<dbReference type="Proteomes" id="UP000460224">
    <property type="component" value="Unassembled WGS sequence"/>
</dbReference>
<evidence type="ECO:0000313" key="65">
    <source>
        <dbReference type="Proteomes" id="UP000393182"/>
    </source>
</evidence>
<evidence type="ECO:0000313" key="58">
    <source>
        <dbReference type="Proteomes" id="UP000358545"/>
    </source>
</evidence>
<dbReference type="EMBL" id="AABEMN010000007">
    <property type="protein sequence ID" value="EAG9519364.1"/>
    <property type="molecule type" value="Genomic_DNA"/>
</dbReference>
<feature type="transmembrane region" description="Helical" evidence="1">
    <location>
        <begin position="104"/>
        <end position="127"/>
    </location>
</feature>
<evidence type="ECO:0000313" key="74">
    <source>
        <dbReference type="Proteomes" id="UP000478682"/>
    </source>
</evidence>
<evidence type="ECO:0000313" key="14">
    <source>
        <dbReference type="EMBL" id="EAG0867555.1"/>
    </source>
</evidence>
<dbReference type="Proteomes" id="UP000339309">
    <property type="component" value="Unassembled WGS sequence"/>
</dbReference>
<evidence type="ECO:0000313" key="21">
    <source>
        <dbReference type="EMBL" id="EAG6169673.1"/>
    </source>
</evidence>
<dbReference type="Proteomes" id="UP000350032">
    <property type="component" value="Unassembled WGS sequence"/>
</dbReference>
<evidence type="ECO:0000313" key="8">
    <source>
        <dbReference type="EMBL" id="EAD3793113.1"/>
    </source>
</evidence>
<reference evidence="39" key="9">
    <citation type="submission" date="2020-01" db="EMBL/GenBank/DDBJ databases">
        <authorList>
            <consortium name="NCBI Pathogen Detection Project"/>
        </authorList>
    </citation>
    <scope>NUCLEOTIDE SEQUENCE</scope>
    <source>
        <strain evidence="38">09CEB371LM</strain>
        <strain evidence="44">2017-325981-023-01</strain>
        <strain evidence="40">CFIAFB20100120</strain>
        <strain evidence="39">CFIAFB20130012</strain>
        <strain evidence="42">CFIAFB20170037</strain>
        <strain evidence="41">CFIAFB20170045</strain>
        <strain evidence="43">DMG1500109</strain>
    </source>
</reference>
<evidence type="ECO:0000313" key="41">
    <source>
        <dbReference type="EMBL" id="HAC0013592.1"/>
    </source>
</evidence>
<evidence type="ECO:0000313" key="40">
    <source>
        <dbReference type="EMBL" id="HAB8557781.1"/>
    </source>
</evidence>
<evidence type="ECO:0000313" key="73">
    <source>
        <dbReference type="Proteomes" id="UP000467536"/>
    </source>
</evidence>
<reference evidence="51 53" key="6">
    <citation type="submission" date="2018-06" db="EMBL/GenBank/DDBJ databases">
        <authorList>
            <consortium name="PulseNet: The National Subtyping Network for Foodborne Disease Surveillance"/>
            <person name="Tarr C.L."/>
            <person name="Trees E."/>
            <person name="Katz L.S."/>
            <person name="Carleton-Romer H.A."/>
            <person name="Stroika S."/>
            <person name="Kucerova Z."/>
            <person name="Roache K.F."/>
            <person name="Sabol A.L."/>
            <person name="Besser J."/>
            <person name="Gerner-Smidt P."/>
        </authorList>
    </citation>
    <scope>NUCLEOTIDE SEQUENCE [LARGE SCALE GENOMIC DNA]</scope>
    <source>
        <strain evidence="2 53">2015L-6227</strain>
        <strain evidence="12 51">PNUSAL000134</strain>
        <strain evidence="6 57">PNUSAL000910</strain>
        <strain evidence="14 58">PNUSAL002180</strain>
        <strain evidence="15 74">PNUSAL002298</strain>
        <strain evidence="28 56">PNUSAL004402</strain>
    </source>
</reference>
<evidence type="ECO:0000313" key="33">
    <source>
        <dbReference type="EMBL" id="ECY6544214.1"/>
    </source>
</evidence>
<dbReference type="EMBL" id="AAHZFY010000021">
    <property type="protein sequence ID" value="ECB9514039.1"/>
    <property type="molecule type" value="Genomic_DNA"/>
</dbReference>
<comment type="caution">
    <text evidence="14">The sequence shown here is derived from an EMBL/GenBank/DDBJ whole genome shotgun (WGS) entry which is preliminary data.</text>
</comment>
<dbReference type="Proteomes" id="UP000478682">
    <property type="component" value="Unassembled WGS sequence"/>
</dbReference>
<evidence type="ECO:0000313" key="17">
    <source>
        <dbReference type="EMBL" id="EAG2244876.1"/>
    </source>
</evidence>
<evidence type="ECO:0000313" key="52">
    <source>
        <dbReference type="Proteomes" id="UP000337746"/>
    </source>
</evidence>
<evidence type="ECO:0000313" key="66">
    <source>
        <dbReference type="Proteomes" id="UP000398321"/>
    </source>
</evidence>
<dbReference type="Proteomes" id="UP000840197">
    <property type="component" value="Unassembled WGS sequence"/>
</dbReference>
<dbReference type="EMBL" id="QDAY01000002">
    <property type="protein sequence ID" value="KAA9450559.1"/>
    <property type="molecule type" value="Genomic_DNA"/>
</dbReference>
<dbReference type="EMBL" id="MJTJ01000015">
    <property type="protein sequence ID" value="OET50025.1"/>
    <property type="molecule type" value="Genomic_DNA"/>
</dbReference>
<evidence type="ECO:0000313" key="56">
    <source>
        <dbReference type="Proteomes" id="UP000350032"/>
    </source>
</evidence>
<evidence type="ECO:0000313" key="34">
    <source>
        <dbReference type="EMBL" id="EDN7715481.1"/>
    </source>
</evidence>
<evidence type="ECO:0000313" key="23">
    <source>
        <dbReference type="EMBL" id="EAG9386299.1"/>
    </source>
</evidence>
<evidence type="ECO:0000313" key="25">
    <source>
        <dbReference type="EMBL" id="EAH2281935.1"/>
    </source>
</evidence>
<dbReference type="KEGG" id="lmv:Y193_04395"/>
<evidence type="ECO:0000313" key="55">
    <source>
        <dbReference type="Proteomes" id="UP000345329"/>
    </source>
</evidence>
<reference evidence="45 71" key="4">
    <citation type="submission" date="2018-04" db="EMBL/GenBank/DDBJ databases">
        <title>Genome Analysis of a Prevalent Clone of Listeria monocytogenes Sequence Type 87 in China.</title>
        <authorList>
            <person name="Wang Y."/>
        </authorList>
    </citation>
    <scope>NUCLEOTIDE SEQUENCE [LARGE SCALE GENOMIC DNA]</scope>
    <source>
        <strain evidence="45 71">ICDC_LM1523</strain>
    </source>
</reference>
<dbReference type="EMBL" id="AAAQQZ010000002">
    <property type="protein sequence ID" value="EAE1337980.1"/>
    <property type="molecule type" value="Genomic_DNA"/>
</dbReference>
<sequence>MRCLKSINTERRDEFNRLFLKGILVWLAAVCICFLTQHLIYPDQLTNDYQLASFLGIILIYPIHKLLHILGCFKYREGTVIQWRIHFFFLPCIKLNIKRIIPKWHYIFSLILPFVIITTILIVLMLLTPIGHSGMFLILLSVHFGMSFSDFTHIKKLWKMPKNCFIESAERGFSVLISD</sequence>
<dbReference type="Proteomes" id="UP000843503">
    <property type="component" value="Unassembled WGS sequence"/>
</dbReference>
<dbReference type="Proteomes" id="UP000566721">
    <property type="component" value="Unassembled WGS sequence"/>
</dbReference>
<evidence type="ECO:0000313" key="4">
    <source>
        <dbReference type="EMBL" id="EAC6548430.1"/>
    </source>
</evidence>
<dbReference type="EMBL" id="AABBZO010000013">
    <property type="protein sequence ID" value="EAG4462911.1"/>
    <property type="molecule type" value="Genomic_DNA"/>
</dbReference>
<dbReference type="Proteomes" id="UP000525850">
    <property type="component" value="Unassembled WGS sequence"/>
</dbReference>
<evidence type="ECO:0000313" key="18">
    <source>
        <dbReference type="EMBL" id="EAG2515378.1"/>
    </source>
</evidence>
<dbReference type="EMBL" id="AABATR010000008">
    <property type="protein sequence ID" value="EAG1894607.1"/>
    <property type="molecule type" value="Genomic_DNA"/>
</dbReference>
<evidence type="ECO:0000313" key="90">
    <source>
        <dbReference type="Proteomes" id="UP000843775"/>
    </source>
</evidence>
<evidence type="ECO:0000313" key="38">
    <source>
        <dbReference type="EMBL" id="HAA8051985.1"/>
    </source>
</evidence>
<evidence type="ECO:0000313" key="11">
    <source>
        <dbReference type="EMBL" id="EAE1337980.1"/>
    </source>
</evidence>
<dbReference type="Proteomes" id="UP000546397">
    <property type="component" value="Unassembled WGS sequence"/>
</dbReference>
<evidence type="ECO:0000313" key="28">
    <source>
        <dbReference type="EMBL" id="EAK8898223.1"/>
    </source>
</evidence>
<reference evidence="46 84" key="10">
    <citation type="submission" date="2020-06" db="EMBL/GenBank/DDBJ databases">
        <title>Two Listeria outbreaks in Switzerland in 2018 and 2020.</title>
        <authorList>
            <person name="Stevens M.J.A."/>
            <person name="Bloemberg G."/>
            <person name="Nusch-Inderbinnen M."/>
            <person name="Stephan R."/>
        </authorList>
    </citation>
    <scope>NUCLEOTIDE SEQUENCE [LARGE SCALE GENOMIC DNA]</scope>
    <source>
        <strain evidence="46 84">N18-0707</strain>
    </source>
</reference>
<dbReference type="EMBL" id="AAIAJJ010000003">
    <property type="protein sequence ID" value="ECC1556693.1"/>
    <property type="molecule type" value="Genomic_DNA"/>
</dbReference>